<sequence length="57" mass="6061">MLPAESGIRGSFGGRVYKGLCGHGVESDNEIGWICTVAWGKLRGFFESSDECGAHGK</sequence>
<gene>
    <name evidence="1" type="ORF">WN55_07576</name>
</gene>
<accession>A0A154P456</accession>
<name>A0A154P456_DUFNO</name>
<organism evidence="1 2">
    <name type="scientific">Dufourea novaeangliae</name>
    <name type="common">Sweat bee</name>
    <dbReference type="NCBI Taxonomy" id="178035"/>
    <lineage>
        <taxon>Eukaryota</taxon>
        <taxon>Metazoa</taxon>
        <taxon>Ecdysozoa</taxon>
        <taxon>Arthropoda</taxon>
        <taxon>Hexapoda</taxon>
        <taxon>Insecta</taxon>
        <taxon>Pterygota</taxon>
        <taxon>Neoptera</taxon>
        <taxon>Endopterygota</taxon>
        <taxon>Hymenoptera</taxon>
        <taxon>Apocrita</taxon>
        <taxon>Aculeata</taxon>
        <taxon>Apoidea</taxon>
        <taxon>Anthophila</taxon>
        <taxon>Halictidae</taxon>
        <taxon>Rophitinae</taxon>
        <taxon>Dufourea</taxon>
    </lineage>
</organism>
<reference evidence="1 2" key="1">
    <citation type="submission" date="2015-07" db="EMBL/GenBank/DDBJ databases">
        <title>The genome of Dufourea novaeangliae.</title>
        <authorList>
            <person name="Pan H."/>
            <person name="Kapheim K."/>
        </authorList>
    </citation>
    <scope>NUCLEOTIDE SEQUENCE [LARGE SCALE GENOMIC DNA]</scope>
    <source>
        <strain evidence="1">0120121106</strain>
        <tissue evidence="1">Whole body</tissue>
    </source>
</reference>
<evidence type="ECO:0000313" key="2">
    <source>
        <dbReference type="Proteomes" id="UP000076502"/>
    </source>
</evidence>
<protein>
    <submittedName>
        <fullName evidence="1">Uncharacterized protein</fullName>
    </submittedName>
</protein>
<dbReference type="EMBL" id="KQ434806">
    <property type="protein sequence ID" value="KZC06114.1"/>
    <property type="molecule type" value="Genomic_DNA"/>
</dbReference>
<evidence type="ECO:0000313" key="1">
    <source>
        <dbReference type="EMBL" id="KZC06114.1"/>
    </source>
</evidence>
<proteinExistence type="predicted"/>
<dbReference type="Proteomes" id="UP000076502">
    <property type="component" value="Unassembled WGS sequence"/>
</dbReference>
<keyword evidence="2" id="KW-1185">Reference proteome</keyword>
<dbReference type="AlphaFoldDB" id="A0A154P456"/>